<evidence type="ECO:0000256" key="4">
    <source>
        <dbReference type="ARBA" id="ARBA00022840"/>
    </source>
</evidence>
<dbReference type="AlphaFoldDB" id="A0A645AC04"/>
<reference evidence="5" key="1">
    <citation type="submission" date="2019-08" db="EMBL/GenBank/DDBJ databases">
        <authorList>
            <person name="Kucharzyk K."/>
            <person name="Murdoch R.W."/>
            <person name="Higgins S."/>
            <person name="Loffler F."/>
        </authorList>
    </citation>
    <scope>NUCLEOTIDE SEQUENCE</scope>
</reference>
<dbReference type="SUPFAM" id="SSF52540">
    <property type="entry name" value="P-loop containing nucleoside triphosphate hydrolases"/>
    <property type="match status" value="1"/>
</dbReference>
<dbReference type="EC" id="3.6.3.-" evidence="5"/>
<evidence type="ECO:0000256" key="2">
    <source>
        <dbReference type="ARBA" id="ARBA00022448"/>
    </source>
</evidence>
<keyword evidence="3" id="KW-0547">Nucleotide-binding</keyword>
<dbReference type="GO" id="GO:0005524">
    <property type="term" value="F:ATP binding"/>
    <property type="evidence" value="ECO:0007669"/>
    <property type="project" value="UniProtKB-KW"/>
</dbReference>
<keyword evidence="2" id="KW-0813">Transport</keyword>
<dbReference type="PANTHER" id="PTHR42711:SF5">
    <property type="entry name" value="ABC TRANSPORTER ATP-BINDING PROTEIN NATA"/>
    <property type="match status" value="1"/>
</dbReference>
<accession>A0A645AC04</accession>
<comment type="caution">
    <text evidence="5">The sequence shown here is derived from an EMBL/GenBank/DDBJ whole genome shotgun (WGS) entry which is preliminary data.</text>
</comment>
<dbReference type="EMBL" id="VSSQ01013096">
    <property type="protein sequence ID" value="MPM50725.1"/>
    <property type="molecule type" value="Genomic_DNA"/>
</dbReference>
<evidence type="ECO:0000256" key="3">
    <source>
        <dbReference type="ARBA" id="ARBA00022741"/>
    </source>
</evidence>
<gene>
    <name evidence="5" type="primary">drrA_26</name>
    <name evidence="5" type="ORF">SDC9_97468</name>
</gene>
<dbReference type="InterPro" id="IPR027417">
    <property type="entry name" value="P-loop_NTPase"/>
</dbReference>
<dbReference type="GO" id="GO:0016787">
    <property type="term" value="F:hydrolase activity"/>
    <property type="evidence" value="ECO:0007669"/>
    <property type="project" value="UniProtKB-KW"/>
</dbReference>
<dbReference type="InterPro" id="IPR050763">
    <property type="entry name" value="ABC_transporter_ATP-binding"/>
</dbReference>
<evidence type="ECO:0000256" key="1">
    <source>
        <dbReference type="ARBA" id="ARBA00005417"/>
    </source>
</evidence>
<dbReference type="PANTHER" id="PTHR42711">
    <property type="entry name" value="ABC TRANSPORTER ATP-BINDING PROTEIN"/>
    <property type="match status" value="1"/>
</dbReference>
<organism evidence="5">
    <name type="scientific">bioreactor metagenome</name>
    <dbReference type="NCBI Taxonomy" id="1076179"/>
    <lineage>
        <taxon>unclassified sequences</taxon>
        <taxon>metagenomes</taxon>
        <taxon>ecological metagenomes</taxon>
    </lineage>
</organism>
<comment type="similarity">
    <text evidence="1">Belongs to the ABC transporter superfamily.</text>
</comment>
<sequence length="118" mass="13356">MTIFLTTHYMEEAASADYVVIIDEGEIIAEGTPDALRERYSFDVLKLRTEAVSEVSRILDAQQVEYEVQQDLFRVKLGKTLDALPILEQCKPYLTYFEVVAGSMDDAFIAITGKQVQE</sequence>
<protein>
    <submittedName>
        <fullName evidence="5">Daunorubicin/doxorubicin resistance ATP-binding protein DrrA</fullName>
        <ecNumber evidence="5">3.6.3.-</ecNumber>
    </submittedName>
</protein>
<dbReference type="Gene3D" id="3.40.50.300">
    <property type="entry name" value="P-loop containing nucleotide triphosphate hydrolases"/>
    <property type="match status" value="1"/>
</dbReference>
<evidence type="ECO:0000313" key="5">
    <source>
        <dbReference type="EMBL" id="MPM50725.1"/>
    </source>
</evidence>
<keyword evidence="5" id="KW-0378">Hydrolase</keyword>
<keyword evidence="4 5" id="KW-0067">ATP-binding</keyword>
<name>A0A645AC04_9ZZZZ</name>
<proteinExistence type="inferred from homology"/>